<reference evidence="2 3" key="1">
    <citation type="submission" date="2021-06" db="EMBL/GenBank/DDBJ databases">
        <title>Chromosome-level genome assembly of the red-tail catfish (Hemibagrus wyckioides).</title>
        <authorList>
            <person name="Shao F."/>
        </authorList>
    </citation>
    <scope>NUCLEOTIDE SEQUENCE [LARGE SCALE GENOMIC DNA]</scope>
    <source>
        <strain evidence="2">EC202008001</strain>
        <tissue evidence="2">Blood</tissue>
    </source>
</reference>
<gene>
    <name evidence="2" type="ORF">KOW79_020953</name>
</gene>
<feature type="region of interest" description="Disordered" evidence="1">
    <location>
        <begin position="279"/>
        <end position="302"/>
    </location>
</feature>
<feature type="region of interest" description="Disordered" evidence="1">
    <location>
        <begin position="499"/>
        <end position="519"/>
    </location>
</feature>
<feature type="region of interest" description="Disordered" evidence="1">
    <location>
        <begin position="685"/>
        <end position="705"/>
    </location>
</feature>
<name>A0A9D3S9V3_9TELE</name>
<accession>A0A9D3S9V3</accession>
<dbReference type="Proteomes" id="UP000824219">
    <property type="component" value="Linkage Group LG26"/>
</dbReference>
<feature type="compositionally biased region" description="Basic residues" evidence="1">
    <location>
        <begin position="686"/>
        <end position="699"/>
    </location>
</feature>
<comment type="caution">
    <text evidence="2">The sequence shown here is derived from an EMBL/GenBank/DDBJ whole genome shotgun (WGS) entry which is preliminary data.</text>
</comment>
<proteinExistence type="predicted"/>
<feature type="region of interest" description="Disordered" evidence="1">
    <location>
        <begin position="118"/>
        <end position="138"/>
    </location>
</feature>
<evidence type="ECO:0000256" key="1">
    <source>
        <dbReference type="SAM" id="MobiDB-lite"/>
    </source>
</evidence>
<dbReference type="AlphaFoldDB" id="A0A9D3S9V3"/>
<organism evidence="2 3">
    <name type="scientific">Hemibagrus wyckioides</name>
    <dbReference type="NCBI Taxonomy" id="337641"/>
    <lineage>
        <taxon>Eukaryota</taxon>
        <taxon>Metazoa</taxon>
        <taxon>Chordata</taxon>
        <taxon>Craniata</taxon>
        <taxon>Vertebrata</taxon>
        <taxon>Euteleostomi</taxon>
        <taxon>Actinopterygii</taxon>
        <taxon>Neopterygii</taxon>
        <taxon>Teleostei</taxon>
        <taxon>Ostariophysi</taxon>
        <taxon>Siluriformes</taxon>
        <taxon>Bagridae</taxon>
        <taxon>Hemibagrus</taxon>
    </lineage>
</organism>
<dbReference type="EMBL" id="JAHKSW010000026">
    <property type="protein sequence ID" value="KAG7316087.1"/>
    <property type="molecule type" value="Genomic_DNA"/>
</dbReference>
<evidence type="ECO:0000313" key="2">
    <source>
        <dbReference type="EMBL" id="KAG7316087.1"/>
    </source>
</evidence>
<dbReference type="InterPro" id="IPR031441">
    <property type="entry name" value="Brme1"/>
</dbReference>
<sequence>MVNPSCGNEPHVDKFKEHQSQCEAVQYKESDKEISMSADEREAVSGSVVVQGNACDGLEPADVQEIDTDLIVVLPEEIQCSVTTTETEELCTDIKNEPQDQKDLEGAIIKFLGDLDETKATSSPQSSPNPSPSLHVNRDDLPFQEIEENSMDPKARDDHAERLSDTILEHTEETCFSSEIQSQATEETEPLEPPAKKRLKRRMGMCGLGDRKKKLLFDGRHCRQGLLGRQREERALKGNEVVQHLYNTVLESDGTTPMDHERTTGPACKENDEEVLKASEKHGAAVMDDDRTTGEAEKEDRYNTSKCTVLMNDEANADESPKEYTDVLKKGTSEENHGTVNMDDKGTAEQVVFMLDPLEDTSTGMGQALPSLTTGTNLNMIQDELSGPAAPSDHQMEPATCGEEPNFPGTEMTNSGQDMEFNMKHEVQCERQTHHTDNKVHEDPDEIAAEVEVAHEVSGGTTCAEIEVSEDSVMVTKVVQAVQTGLEECEIEIEEKHPPNFAATEKHEPNSPDLSRSTEKGLDHMGILEVTSTYETQNEKGQGENDQSATAVYEGMDRSGGDAEDFKEISEPLAPPTGQELHMHNARDTTVTPTVGEQQVCNPTLTSVASELPQEADLSDQPLLYSMTDSQIHKIALSMELEDQPDPEDCDQQEDASELVCGLIRELSSLNRTVMAAHREMELLRRGKPPKAPNRRHCGLPHPEK</sequence>
<dbReference type="GO" id="GO:1990918">
    <property type="term" value="P:double-strand break repair involved in meiotic recombination"/>
    <property type="evidence" value="ECO:0007669"/>
    <property type="project" value="InterPro"/>
</dbReference>
<dbReference type="Pfam" id="PF15710">
    <property type="entry name" value="Brme1"/>
    <property type="match status" value="1"/>
</dbReference>
<evidence type="ECO:0000313" key="3">
    <source>
        <dbReference type="Proteomes" id="UP000824219"/>
    </source>
</evidence>
<keyword evidence="3" id="KW-1185">Reference proteome</keyword>
<dbReference type="OrthoDB" id="9940137at2759"/>
<protein>
    <submittedName>
        <fullName evidence="2">Uncharacterized protein</fullName>
    </submittedName>
</protein>